<name>A0A9D4MB57_DREPO</name>
<accession>A0A9D4MB57</accession>
<keyword evidence="2" id="KW-1185">Reference proteome</keyword>
<comment type="caution">
    <text evidence="1">The sequence shown here is derived from an EMBL/GenBank/DDBJ whole genome shotgun (WGS) entry which is preliminary data.</text>
</comment>
<evidence type="ECO:0000313" key="2">
    <source>
        <dbReference type="Proteomes" id="UP000828390"/>
    </source>
</evidence>
<proteinExistence type="predicted"/>
<gene>
    <name evidence="1" type="ORF">DPMN_035537</name>
</gene>
<organism evidence="1 2">
    <name type="scientific">Dreissena polymorpha</name>
    <name type="common">Zebra mussel</name>
    <name type="synonym">Mytilus polymorpha</name>
    <dbReference type="NCBI Taxonomy" id="45954"/>
    <lineage>
        <taxon>Eukaryota</taxon>
        <taxon>Metazoa</taxon>
        <taxon>Spiralia</taxon>
        <taxon>Lophotrochozoa</taxon>
        <taxon>Mollusca</taxon>
        <taxon>Bivalvia</taxon>
        <taxon>Autobranchia</taxon>
        <taxon>Heteroconchia</taxon>
        <taxon>Euheterodonta</taxon>
        <taxon>Imparidentia</taxon>
        <taxon>Neoheterodontei</taxon>
        <taxon>Myida</taxon>
        <taxon>Dreissenoidea</taxon>
        <taxon>Dreissenidae</taxon>
        <taxon>Dreissena</taxon>
    </lineage>
</organism>
<dbReference type="Proteomes" id="UP000828390">
    <property type="component" value="Unassembled WGS sequence"/>
</dbReference>
<reference evidence="1" key="2">
    <citation type="submission" date="2020-11" db="EMBL/GenBank/DDBJ databases">
        <authorList>
            <person name="McCartney M.A."/>
            <person name="Auch B."/>
            <person name="Kono T."/>
            <person name="Mallez S."/>
            <person name="Becker A."/>
            <person name="Gohl D.M."/>
            <person name="Silverstein K.A.T."/>
            <person name="Koren S."/>
            <person name="Bechman K.B."/>
            <person name="Herman A."/>
            <person name="Abrahante J.E."/>
            <person name="Garbe J."/>
        </authorList>
    </citation>
    <scope>NUCLEOTIDE SEQUENCE</scope>
    <source>
        <strain evidence="1">Duluth1</strain>
        <tissue evidence="1">Whole animal</tissue>
    </source>
</reference>
<dbReference type="EMBL" id="JAIWYP010000002">
    <property type="protein sequence ID" value="KAH3872322.1"/>
    <property type="molecule type" value="Genomic_DNA"/>
</dbReference>
<evidence type="ECO:0000313" key="1">
    <source>
        <dbReference type="EMBL" id="KAH3872322.1"/>
    </source>
</evidence>
<protein>
    <submittedName>
        <fullName evidence="1">Uncharacterized protein</fullName>
    </submittedName>
</protein>
<reference evidence="1" key="1">
    <citation type="journal article" date="2019" name="bioRxiv">
        <title>The Genome of the Zebra Mussel, Dreissena polymorpha: A Resource for Invasive Species Research.</title>
        <authorList>
            <person name="McCartney M.A."/>
            <person name="Auch B."/>
            <person name="Kono T."/>
            <person name="Mallez S."/>
            <person name="Zhang Y."/>
            <person name="Obille A."/>
            <person name="Becker A."/>
            <person name="Abrahante J.E."/>
            <person name="Garbe J."/>
            <person name="Badalamenti J.P."/>
            <person name="Herman A."/>
            <person name="Mangelson H."/>
            <person name="Liachko I."/>
            <person name="Sullivan S."/>
            <person name="Sone E.D."/>
            <person name="Koren S."/>
            <person name="Silverstein K.A.T."/>
            <person name="Beckman K.B."/>
            <person name="Gohl D.M."/>
        </authorList>
    </citation>
    <scope>NUCLEOTIDE SEQUENCE</scope>
    <source>
        <strain evidence="1">Duluth1</strain>
        <tissue evidence="1">Whole animal</tissue>
    </source>
</reference>
<sequence>MIADIGWQPIQARRQTAKVTMMYRISNNLIYIPSNPYLCLALTSTRGNSIRYIVPFCRTETLLLLISNKTLEPTARPPFNCSQP</sequence>
<dbReference type="AlphaFoldDB" id="A0A9D4MB57"/>